<dbReference type="Gene3D" id="2.60.120.200">
    <property type="match status" value="1"/>
</dbReference>
<gene>
    <name evidence="11" type="ORF">MAR_019235</name>
</gene>
<evidence type="ECO:0000313" key="11">
    <source>
        <dbReference type="EMBL" id="WAR09277.1"/>
    </source>
</evidence>
<dbReference type="SUPFAM" id="SSF48056">
    <property type="entry name" value="Di-copper centre-containing domain"/>
    <property type="match status" value="2"/>
</dbReference>
<dbReference type="PROSITE" id="PS00022">
    <property type="entry name" value="EGF_1"/>
    <property type="match status" value="2"/>
</dbReference>
<dbReference type="PROSITE" id="PS01208">
    <property type="entry name" value="VWFC_1"/>
    <property type="match status" value="2"/>
</dbReference>
<keyword evidence="6" id="KW-0175">Coiled coil</keyword>
<feature type="chain" id="PRO_5047155299" evidence="7">
    <location>
        <begin position="23"/>
        <end position="2629"/>
    </location>
</feature>
<feature type="domain" description="VWFC" evidence="9">
    <location>
        <begin position="2530"/>
        <end position="2589"/>
    </location>
</feature>
<feature type="domain" description="BPTI/Kunitz inhibitor" evidence="10">
    <location>
        <begin position="1099"/>
        <end position="1149"/>
    </location>
</feature>
<dbReference type="Pfam" id="PF00014">
    <property type="entry name" value="Kunitz_BPTI"/>
    <property type="match status" value="2"/>
</dbReference>
<dbReference type="SUPFAM" id="SSF57362">
    <property type="entry name" value="BPTI-like"/>
    <property type="match status" value="2"/>
</dbReference>
<dbReference type="EMBL" id="CP111017">
    <property type="protein sequence ID" value="WAR09277.1"/>
    <property type="molecule type" value="Genomic_DNA"/>
</dbReference>
<organism evidence="11 12">
    <name type="scientific">Mya arenaria</name>
    <name type="common">Soft-shell clam</name>
    <dbReference type="NCBI Taxonomy" id="6604"/>
    <lineage>
        <taxon>Eukaryota</taxon>
        <taxon>Metazoa</taxon>
        <taxon>Spiralia</taxon>
        <taxon>Lophotrochozoa</taxon>
        <taxon>Mollusca</taxon>
        <taxon>Bivalvia</taxon>
        <taxon>Autobranchia</taxon>
        <taxon>Heteroconchia</taxon>
        <taxon>Euheterodonta</taxon>
        <taxon>Imparidentia</taxon>
        <taxon>Neoheterodontei</taxon>
        <taxon>Myida</taxon>
        <taxon>Myoidea</taxon>
        <taxon>Myidae</taxon>
        <taxon>Mya</taxon>
    </lineage>
</organism>
<evidence type="ECO:0000256" key="3">
    <source>
        <dbReference type="ARBA" id="ARBA00022729"/>
    </source>
</evidence>
<dbReference type="PROSITE" id="PS00498">
    <property type="entry name" value="TYROSINASE_2"/>
    <property type="match status" value="1"/>
</dbReference>
<dbReference type="Pfam" id="PF23334">
    <property type="entry name" value="VWC2L_2nd"/>
    <property type="match status" value="2"/>
</dbReference>
<feature type="domain" description="EGF-like" evidence="8">
    <location>
        <begin position="1051"/>
        <end position="1092"/>
    </location>
</feature>
<feature type="coiled-coil region" evidence="6">
    <location>
        <begin position="242"/>
        <end position="276"/>
    </location>
</feature>
<accession>A0ABY7EH12</accession>
<feature type="domain" description="VWFC" evidence="9">
    <location>
        <begin position="2125"/>
        <end position="2184"/>
    </location>
</feature>
<evidence type="ECO:0000313" key="12">
    <source>
        <dbReference type="Proteomes" id="UP001164746"/>
    </source>
</evidence>
<sequence length="2629" mass="298116">MKMELNILWIFLLCLMQRGAHAEYKVVGETTDVDLLKKSPYSQKVHIKNGLRYKVWTFDENSIEPTVFKNLHKVFNKRTRELTLEAAGFSNKQSYSTLFGFYLTYKQLPLLEVNLDIRKRKVILRYQGATSFQRVTLPVEELRDWRLLSFAVNRTHFSVTSGCAVERSVRLNQKVTKIPKRAFLVIGSDKSGGNRFGGSLLKAVLHPRYLQKTELSCFNQVEVGGGYETGYVNDEAVHADRILLLEQQITLLNNLVNKLKAQNVELTAQVGDLQEQCGSEDPCNGECEWGGRVYDQGETWSPDTCTVCVCKNRFPDCLVRTDVPSCQTPCMTSPCQNYGQCVSVNQSSVVADDFLCVCPSPYDGQYCEQKENPCVWPQNPGICDQNLLRYYYDMDLQDCLPFNYTGCGGNVNNYESLEECRALTLIGACCFRSYSIRTEDVLISSQQEVFGCKEISLSECQMTHRQLVGDKRIEVISFFPNITCQTAGCGQRVSAECRIDDRTYKVGERAILGCQECTCERSGQFVCSCVQRAVRKEIRSMSATELAQFQAAIQELRLVGPDNPWDEFRDLYMRHTMHSNGGPYFLPWHRLFLRKLEQKLQQIDCSITLPYFDFSTDVGSFEEAIIWQPNYFGGNGVIDNCVPDHQFGLPGSWRPCIKRNFNTKVKLPSLLELSLALASEDYTEMSMCLESYVSYIHTYIGGDMSTRAAPYDPIFYSIHAYIDMLYWQWQQKPGNKFKYPPAFGNIPMVPFNVPPSAIFDLENDLCVTYLWPGQGSQCNYTSDSDDGDRDRGDVIPEGATDFTGGFNSLGYDAKGYDRREFNKYGYKKNGYNRDGYDVDGYDTDGYSRFGYDRDGYSRYGYDIEGWNKDNMQDLSGRYDAYGYDVECLDIRGYTRAGYDRYGFNSLGYDRERCNIFYKGPFAPLQSRQIWDILLRQPKAFLMSLSRTCPGLEPLPVNWLQQYWITDIKDVSDMVTEDRSSSHVKNSARFCFDIDDFVTPCQCDADIGVCTVNPCQTETCPSYPEASCRLDFCGSCSARWLVNGKYVDCYEKRDFCLPNPCENGGTCQQSIWPSEPQLTTCLCPPGFDGHYCQYTALDVCELPRSTGDCSKQETRWFFDRQTQTCKSFIYTGCRGNANNFRSKGGCEARCRIGACCYRYPKQDGALIGYDLDGYDMYGFDVDDRNRRGDVRLEYTGIKTGTGRFGSSRYDWLGFDRNGYDIAGYDRWGLDKGGYSRDGYNLTGAGYSCSGSDRSGLNAWGVYTEYTYRCRTATLAQCQGIEDGRTRVIKFSRGQQCDDVACEEQCGCSYNDKTYRFGETFMGGCELCKCTYSGAVECSCSVINRRKEIRDMSKEELKMYQHTIRELNKMELPSKWYTFSQMYADYKAQAVGNSASLLWNRFFLREVERRLQENGECSIRIPYYDWTVNAGDQQRARVWSAEIFGGNGQGINDCVQYHPFKDYYPPSWVPCLRRKFNTDQPLPDTIDIQNALNEPDYDKFRLNMELFLAMFKSWVGGHMDSDRSPYDPLYLSVAAFIDRLFWDWQNKHEGAFLNYPQKLRYIPMMPFRVTPDDVMDSKKQLCVTYFPLSEGGACEITQPNLGYNSMGYDRHGFDREGYDIEGYNVYGVNRNGDQDSRGIYNVYGFDRQGYRRNGYDSMGLDKFGFSEDDYNIDGYDSNGYDKFGYDRYGFDRSGVTPFGFHRNGTLLAYKPPTTFDSYGFNRYGLDRYGQNRSRYDIYGFNTRGYDGNNCNRYFLGPMLILIKRWAELEVDKVDDKTIRIITRICPALQNLPEWRYTVNWLRRDSQLPLIEGIVGRAQERAQGKVPAMRETSVTSEGLWLPLAPDRSLCFVTYYYTECPFGVAPVECSEKLCQDRRCPGFPDAVCRVNRCGGCKHEWYNGLTGNLVPCTGCVDRAGVERLQGTSWASSDCETCSCQEGLVTCVETSCPPVTCSHPVKIPGRCCLQCNDCEYDGILVRDAQTFTPNEAMCNRCTCSEGSVTCAHVDCPNLGTCSSQTTLEGECCPTCLDCGDRQNGDSWRETACQQCTCVFGSVECERIQCIPPDCSHPRVPPGECCATCDACQYLGRVYQHSQSFESPEDRCMTCTCDNTVVRCVPVACLRMDLPCQPCFAEGREYETGERWTSLLDPCETCLCDEGVPSCTRQDRCPRECQHGITMPGQCCSDCTDCIYLGLSVRDGQTFVRPGDNCQQCIYEGRGYRHGDVVFSDDCSTCTCMDGEVDCERVQCPAVSCRAPVSVPGECCPVCRQCDYRGRSYEDGERFTPFREPCLQCVCEGGEVNCTSRENECPLSRCTHPLRSYTECCPSCNGCTYLRKRFRNGQKFGQCCPVCPMGCNVMGIEYRDGQTFNDFMDRCQVCTCMMGQIRCMAMMSCSPVTCTHPANRPGNCCPSCTMCELNSVQYRNGEVFTSPHSVCQECTCRDGSITCERKRVLCAEVNCLDPVLDPDTCCPRCQAQTCMYAGRQYGQGQVVPASRNACEECSCSVGGMIDCARKECLPVTCRNPGREACCETCQFCEYNSMRFELGELFPSPADACEDCVCQAGSVECLRRVCAIPNCSNPTYMPGECCPVCLDCTYQGLQFSEGEDFYNPSRPCERCNCMSGKVACDDRMCP</sequence>
<keyword evidence="3 7" id="KW-0732">Signal</keyword>
<dbReference type="Proteomes" id="UP001164746">
    <property type="component" value="Chromosome 6"/>
</dbReference>
<evidence type="ECO:0000256" key="1">
    <source>
        <dbReference type="ARBA" id="ARBA00004613"/>
    </source>
</evidence>
<comment type="caution">
    <text evidence="5">Lacks conserved residue(s) required for the propagation of feature annotation.</text>
</comment>
<dbReference type="PROSITE" id="PS50279">
    <property type="entry name" value="BPTI_KUNITZ_2"/>
    <property type="match status" value="2"/>
</dbReference>
<dbReference type="InterPro" id="IPR020901">
    <property type="entry name" value="Prtase_inh_Kunz-CS"/>
</dbReference>
<dbReference type="SMART" id="SM00181">
    <property type="entry name" value="EGF"/>
    <property type="match status" value="2"/>
</dbReference>
<dbReference type="InterPro" id="IPR002223">
    <property type="entry name" value="Kunitz_BPTI"/>
</dbReference>
<feature type="domain" description="BPTI/Kunitz inhibitor" evidence="10">
    <location>
        <begin position="374"/>
        <end position="424"/>
    </location>
</feature>
<dbReference type="InterPro" id="IPR013320">
    <property type="entry name" value="ConA-like_dom_sf"/>
</dbReference>
<evidence type="ECO:0000259" key="9">
    <source>
        <dbReference type="PROSITE" id="PS50184"/>
    </source>
</evidence>
<dbReference type="SMART" id="SM00214">
    <property type="entry name" value="VWC"/>
    <property type="match status" value="12"/>
</dbReference>
<dbReference type="InterPro" id="IPR000742">
    <property type="entry name" value="EGF"/>
</dbReference>
<feature type="disulfide bond" evidence="5">
    <location>
        <begin position="1082"/>
        <end position="1091"/>
    </location>
</feature>
<dbReference type="PROSITE" id="PS50184">
    <property type="entry name" value="VWFC_2"/>
    <property type="match status" value="9"/>
</dbReference>
<feature type="domain" description="VWFC" evidence="9">
    <location>
        <begin position="2031"/>
        <end position="2078"/>
    </location>
</feature>
<protein>
    <submittedName>
        <fullName evidence="11">KCP-like protein</fullName>
    </submittedName>
</protein>
<keyword evidence="4 5" id="KW-1015">Disulfide bond</keyword>
<feature type="domain" description="VWFC" evidence="9">
    <location>
        <begin position="2264"/>
        <end position="2325"/>
    </location>
</feature>
<keyword evidence="5" id="KW-0245">EGF-like domain</keyword>
<feature type="domain" description="VWFC" evidence="9">
    <location>
        <begin position="1965"/>
        <end position="2025"/>
    </location>
</feature>
<evidence type="ECO:0000256" key="4">
    <source>
        <dbReference type="ARBA" id="ARBA00023157"/>
    </source>
</evidence>
<proteinExistence type="predicted"/>
<dbReference type="InterPro" id="IPR008922">
    <property type="entry name" value="Di-copper_centre_dom_sf"/>
</dbReference>
<evidence type="ECO:0000256" key="5">
    <source>
        <dbReference type="PROSITE-ProRule" id="PRU00076"/>
    </source>
</evidence>
<keyword evidence="2" id="KW-0964">Secreted</keyword>
<dbReference type="SUPFAM" id="SSF49899">
    <property type="entry name" value="Concanavalin A-like lectins/glucanases"/>
    <property type="match status" value="1"/>
</dbReference>
<evidence type="ECO:0000256" key="7">
    <source>
        <dbReference type="SAM" id="SignalP"/>
    </source>
</evidence>
<reference evidence="11" key="1">
    <citation type="submission" date="2022-11" db="EMBL/GenBank/DDBJ databases">
        <title>Centuries of genome instability and evolution in soft-shell clam transmissible cancer (bioRxiv).</title>
        <authorList>
            <person name="Hart S.F.M."/>
            <person name="Yonemitsu M.A."/>
            <person name="Giersch R.M."/>
            <person name="Beal B.F."/>
            <person name="Arriagada G."/>
            <person name="Davis B.W."/>
            <person name="Ostrander E.A."/>
            <person name="Goff S.P."/>
            <person name="Metzger M.J."/>
        </authorList>
    </citation>
    <scope>NUCLEOTIDE SEQUENCE</scope>
    <source>
        <strain evidence="11">MELC-2E11</strain>
        <tissue evidence="11">Siphon/mantle</tissue>
    </source>
</reference>
<dbReference type="PANTHER" id="PTHR46698">
    <property type="entry name" value="CROSSVEINLESS 2"/>
    <property type="match status" value="1"/>
</dbReference>
<dbReference type="Pfam" id="PF00093">
    <property type="entry name" value="VWC"/>
    <property type="match status" value="5"/>
</dbReference>
<feature type="domain" description="VWFC" evidence="9">
    <location>
        <begin position="1907"/>
        <end position="1965"/>
    </location>
</feature>
<feature type="domain" description="VWFC" evidence="9">
    <location>
        <begin position="2409"/>
        <end position="2470"/>
    </location>
</feature>
<dbReference type="SMART" id="SM00215">
    <property type="entry name" value="VWC_out"/>
    <property type="match status" value="2"/>
</dbReference>
<keyword evidence="12" id="KW-1185">Reference proteome</keyword>
<dbReference type="Gene3D" id="6.20.200.20">
    <property type="match status" value="6"/>
</dbReference>
<dbReference type="Gene3D" id="4.10.410.10">
    <property type="entry name" value="Pancreatic trypsin inhibitor Kunitz domain"/>
    <property type="match status" value="2"/>
</dbReference>
<dbReference type="PROSITE" id="PS50026">
    <property type="entry name" value="EGF_3"/>
    <property type="match status" value="2"/>
</dbReference>
<dbReference type="PRINTS" id="PR00759">
    <property type="entry name" value="BASICPTASE"/>
</dbReference>
<dbReference type="Gene3D" id="2.10.70.10">
    <property type="entry name" value="Complement Module, domain 1"/>
    <property type="match status" value="6"/>
</dbReference>
<dbReference type="InterPro" id="IPR052424">
    <property type="entry name" value="Kielin_Chordin-BMP_Reg"/>
</dbReference>
<feature type="domain" description="VWFC" evidence="9">
    <location>
        <begin position="2345"/>
        <end position="2409"/>
    </location>
</feature>
<feature type="domain" description="EGF-like" evidence="8">
    <location>
        <begin position="327"/>
        <end position="368"/>
    </location>
</feature>
<dbReference type="PANTHER" id="PTHR46698:SF6">
    <property type="entry name" value="KIELIN_CHORDIN-LIKE PROTEIN"/>
    <property type="match status" value="1"/>
</dbReference>
<dbReference type="SUPFAM" id="SSF57603">
    <property type="entry name" value="FnI-like domain"/>
    <property type="match status" value="9"/>
</dbReference>
<comment type="subcellular location">
    <subcellularLocation>
        <location evidence="1">Secreted</location>
    </subcellularLocation>
</comment>
<dbReference type="InterPro" id="IPR002227">
    <property type="entry name" value="Tyrosinase_Cu-bd"/>
</dbReference>
<dbReference type="CDD" id="cd00109">
    <property type="entry name" value="Kunitz-type"/>
    <property type="match status" value="2"/>
</dbReference>
<dbReference type="InterPro" id="IPR001007">
    <property type="entry name" value="VWF_dom"/>
</dbReference>
<dbReference type="InterPro" id="IPR036880">
    <property type="entry name" value="Kunitz_BPTI_sf"/>
</dbReference>
<evidence type="ECO:0000256" key="2">
    <source>
        <dbReference type="ARBA" id="ARBA00022525"/>
    </source>
</evidence>
<evidence type="ECO:0000259" key="8">
    <source>
        <dbReference type="PROSITE" id="PS50026"/>
    </source>
</evidence>
<evidence type="ECO:0000259" key="10">
    <source>
        <dbReference type="PROSITE" id="PS50279"/>
    </source>
</evidence>
<dbReference type="Gene3D" id="1.10.1280.10">
    <property type="entry name" value="Di-copper center containing domain from catechol oxidase"/>
    <property type="match status" value="2"/>
</dbReference>
<dbReference type="PROSITE" id="PS00280">
    <property type="entry name" value="BPTI_KUNITZ_1"/>
    <property type="match status" value="2"/>
</dbReference>
<evidence type="ECO:0000256" key="6">
    <source>
        <dbReference type="SAM" id="Coils"/>
    </source>
</evidence>
<dbReference type="SMART" id="SM00131">
    <property type="entry name" value="KU"/>
    <property type="match status" value="2"/>
</dbReference>
<dbReference type="SUPFAM" id="SSF57196">
    <property type="entry name" value="EGF/Laminin"/>
    <property type="match status" value="2"/>
</dbReference>
<feature type="signal peptide" evidence="7">
    <location>
        <begin position="1"/>
        <end position="22"/>
    </location>
</feature>
<feature type="domain" description="VWFC" evidence="9">
    <location>
        <begin position="2207"/>
        <end position="2264"/>
    </location>
</feature>
<dbReference type="Pfam" id="PF00264">
    <property type="entry name" value="Tyrosinase"/>
    <property type="match status" value="2"/>
</dbReference>
<dbReference type="PROSITE" id="PS01186">
    <property type="entry name" value="EGF_2"/>
    <property type="match status" value="2"/>
</dbReference>
<name>A0ABY7EH12_MYAAR</name>
<feature type="disulfide bond" evidence="5">
    <location>
        <begin position="358"/>
        <end position="367"/>
    </location>
</feature>